<protein>
    <recommendedName>
        <fullName evidence="5">ISXO2-like transposase domain-containing protein</fullName>
    </recommendedName>
</protein>
<evidence type="ECO:0000256" key="3">
    <source>
        <dbReference type="ARBA" id="ARBA00023242"/>
    </source>
</evidence>
<dbReference type="PANTHER" id="PTHR23318:SF0">
    <property type="entry name" value="SERINE_THREONINE-PROTEIN PHOSPHATASE 4 REGULATORY SUBUNIT 3"/>
    <property type="match status" value="1"/>
</dbReference>
<dbReference type="InterPro" id="IPR011993">
    <property type="entry name" value="PH-like_dom_sf"/>
</dbReference>
<dbReference type="InterPro" id="IPR011989">
    <property type="entry name" value="ARM-like"/>
</dbReference>
<dbReference type="InterPro" id="IPR006887">
    <property type="entry name" value="P4R3-like_central_dom"/>
</dbReference>
<dbReference type="PANTHER" id="PTHR23318">
    <property type="entry name" value="ATP SYNTHASE GAMMA-RELATED"/>
    <property type="match status" value="1"/>
</dbReference>
<dbReference type="OrthoDB" id="27483at2759"/>
<dbReference type="SMART" id="SM01126">
    <property type="entry name" value="DDE_Tnp_IS1595"/>
    <property type="match status" value="1"/>
</dbReference>
<dbReference type="Gene3D" id="1.25.10.10">
    <property type="entry name" value="Leucine-rich Repeat Variant"/>
    <property type="match status" value="1"/>
</dbReference>
<dbReference type="InterPro" id="IPR024445">
    <property type="entry name" value="Tnp_ISXO2-like"/>
</dbReference>
<dbReference type="Pfam" id="PF22972">
    <property type="entry name" value="EVH1_PP4R3"/>
    <property type="match status" value="1"/>
</dbReference>
<evidence type="ECO:0000313" key="6">
    <source>
        <dbReference type="EMBL" id="KAE9542735.1"/>
    </source>
</evidence>
<feature type="compositionally biased region" description="Low complexity" evidence="4">
    <location>
        <begin position="929"/>
        <end position="944"/>
    </location>
</feature>
<comment type="subcellular location">
    <subcellularLocation>
        <location evidence="1">Nucleus</location>
    </subcellularLocation>
</comment>
<evidence type="ECO:0000256" key="1">
    <source>
        <dbReference type="ARBA" id="ARBA00004123"/>
    </source>
</evidence>
<feature type="region of interest" description="Disordered" evidence="4">
    <location>
        <begin position="925"/>
        <end position="973"/>
    </location>
</feature>
<keyword evidence="3" id="KW-0539">Nucleus</keyword>
<dbReference type="Gene3D" id="2.30.29.30">
    <property type="entry name" value="Pleckstrin-homology domain (PH domain)/Phosphotyrosine-binding domain (PTB)"/>
    <property type="match status" value="1"/>
</dbReference>
<feature type="compositionally biased region" description="Acidic residues" evidence="4">
    <location>
        <begin position="949"/>
        <end position="960"/>
    </location>
</feature>
<dbReference type="GO" id="GO:0072542">
    <property type="term" value="F:protein phosphatase activator activity"/>
    <property type="evidence" value="ECO:0007669"/>
    <property type="project" value="TreeGrafter"/>
</dbReference>
<dbReference type="AlphaFoldDB" id="A0A6G0U0W2"/>
<dbReference type="InterPro" id="IPR055236">
    <property type="entry name" value="EVH1_PP4R3"/>
</dbReference>
<dbReference type="InterPro" id="IPR051137">
    <property type="entry name" value="PP4R3-like"/>
</dbReference>
<comment type="similarity">
    <text evidence="2">Belongs to the SMEK family.</text>
</comment>
<proteinExistence type="inferred from homology"/>
<dbReference type="Proteomes" id="UP000475862">
    <property type="component" value="Unassembled WGS sequence"/>
</dbReference>
<dbReference type="GO" id="GO:0030289">
    <property type="term" value="C:protein phosphatase 4 complex"/>
    <property type="evidence" value="ECO:0007669"/>
    <property type="project" value="TreeGrafter"/>
</dbReference>
<evidence type="ECO:0000313" key="7">
    <source>
        <dbReference type="Proteomes" id="UP000475862"/>
    </source>
</evidence>
<dbReference type="Pfam" id="PF04802">
    <property type="entry name" value="PP4R3"/>
    <property type="match status" value="1"/>
</dbReference>
<dbReference type="Pfam" id="PF12762">
    <property type="entry name" value="DDE_Tnp_IS1595"/>
    <property type="match status" value="1"/>
</dbReference>
<gene>
    <name evidence="6" type="ORF">AGLY_002646</name>
</gene>
<reference evidence="6 7" key="1">
    <citation type="submission" date="2019-08" db="EMBL/GenBank/DDBJ databases">
        <title>The genome of the soybean aphid Biotype 1, its phylome, world population structure and adaptation to the North American continent.</title>
        <authorList>
            <person name="Giordano R."/>
            <person name="Donthu R.K."/>
            <person name="Hernandez A.G."/>
            <person name="Wright C.L."/>
            <person name="Zimin A.V."/>
        </authorList>
    </citation>
    <scope>NUCLEOTIDE SEQUENCE [LARGE SCALE GENOMIC DNA]</scope>
    <source>
        <tissue evidence="6">Whole aphids</tissue>
    </source>
</reference>
<sequence>MNLWNLPTTEKYAVAFFQEKGILPHQRICSNGHKAKLYFGKQVFWKCNVKSCQQKVKCVLPIEEMTSVKFCEKHLQLSNNTVNVWNNYLREVCVITLRERENKKIGGKGKIVEIDENLFTKRKNNCGRVLPQQWIFGGICRETKKVFLVEVPDRSSATLMSKIHQHIEKWMIIYSDCWRAYNAIQDNGYEHFTVNHSYNFVDPSTHAHTQGIERLWGSAKWRNKRHRGALLLESKIQHDTVYQKQQDTLIVWSEADNFDLALSFQEKAGCEEIWEKICSVQGKDPTIETTQDIVEESEDERFDDLSDSAPPVELPLCEIGRLKEIKDLFITCMATPLNKDRLAEAIENDGYVRKLVKLFNLCEDLNNLEGLHCLYDIVKNIFLINKNALFEMLFADDIIFDVIGCLEYDPTLPIRKYHRHHLKNVSKFKEVILITNLELLNKIHQTHRVQYIQDVVLPTPSVFEDNMLSALSSFIFFNKVEIVTLIQEDEKFLPDLLGQLQDESTPDSRKLELVQFLKEFCNFSQNLQPPQKEGFFRTLTSLGILPMLEMTLMSEDVNIKQAAIDILTILVEFSPSVIREYILQQSSDTVTQANGNEVELMLMNVIIEQMICDTDPDLGRAVQLMGVIRVLIDPENMLPSLSKVEKTDFLNYFYKHSVQILIAPLLANTVDGVPARDDYQNAQLLAHILELLTFCVEHHSYHIKTCILNKDLLKRVLVLMKSAHKFLVLGALRFMRKIVALKDEFYNRYIMKGCLFGPVIDCLLDNNGRYNLLDSAIIELFEFIKLEDIKILIAHVVENYGKKFEHIDYVQTFKALRIRHSQQTEKLKEKPITNCSVTVSTGRFRRDPRQIEDEEEIWFNNEDDEFDDGEAVVPHTGMTGSTEITASEQLESIGKSIDKKCEGSSTKIFGTTVKTTPVMNNNLVATPTLSSSPEESKNSSLLKKALVDYEGDSDEEEDENGDLKSPTKRPRYT</sequence>
<dbReference type="GO" id="GO:0005654">
    <property type="term" value="C:nucleoplasm"/>
    <property type="evidence" value="ECO:0007669"/>
    <property type="project" value="TreeGrafter"/>
</dbReference>
<dbReference type="SUPFAM" id="SSF48371">
    <property type="entry name" value="ARM repeat"/>
    <property type="match status" value="1"/>
</dbReference>
<dbReference type="GO" id="GO:0006974">
    <property type="term" value="P:DNA damage response"/>
    <property type="evidence" value="ECO:0007669"/>
    <property type="project" value="TreeGrafter"/>
</dbReference>
<comment type="caution">
    <text evidence="6">The sequence shown here is derived from an EMBL/GenBank/DDBJ whole genome shotgun (WGS) entry which is preliminary data.</text>
</comment>
<organism evidence="6 7">
    <name type="scientific">Aphis glycines</name>
    <name type="common">Soybean aphid</name>
    <dbReference type="NCBI Taxonomy" id="307491"/>
    <lineage>
        <taxon>Eukaryota</taxon>
        <taxon>Metazoa</taxon>
        <taxon>Ecdysozoa</taxon>
        <taxon>Arthropoda</taxon>
        <taxon>Hexapoda</taxon>
        <taxon>Insecta</taxon>
        <taxon>Pterygota</taxon>
        <taxon>Neoptera</taxon>
        <taxon>Paraneoptera</taxon>
        <taxon>Hemiptera</taxon>
        <taxon>Sternorrhyncha</taxon>
        <taxon>Aphidomorpha</taxon>
        <taxon>Aphidoidea</taxon>
        <taxon>Aphididae</taxon>
        <taxon>Aphidini</taxon>
        <taxon>Aphis</taxon>
        <taxon>Aphis</taxon>
    </lineage>
</organism>
<name>A0A6G0U0W2_APHGL</name>
<dbReference type="InterPro" id="IPR016024">
    <property type="entry name" value="ARM-type_fold"/>
</dbReference>
<accession>A0A6G0U0W2</accession>
<feature type="domain" description="ISXO2-like transposase" evidence="5">
    <location>
        <begin position="104"/>
        <end position="227"/>
    </location>
</feature>
<keyword evidence="7" id="KW-1185">Reference proteome</keyword>
<dbReference type="NCBIfam" id="NF033547">
    <property type="entry name" value="transpos_IS1595"/>
    <property type="match status" value="1"/>
</dbReference>
<dbReference type="EMBL" id="VYZN01000009">
    <property type="protein sequence ID" value="KAE9542735.1"/>
    <property type="molecule type" value="Genomic_DNA"/>
</dbReference>
<evidence type="ECO:0000256" key="4">
    <source>
        <dbReference type="SAM" id="MobiDB-lite"/>
    </source>
</evidence>
<evidence type="ECO:0000259" key="5">
    <source>
        <dbReference type="SMART" id="SM01126"/>
    </source>
</evidence>
<evidence type="ECO:0000256" key="2">
    <source>
        <dbReference type="ARBA" id="ARBA00008809"/>
    </source>
</evidence>